<organism evidence="10 11">
    <name type="scientific">Micromonospora viridifaciens</name>
    <dbReference type="NCBI Taxonomy" id="1881"/>
    <lineage>
        <taxon>Bacteria</taxon>
        <taxon>Bacillati</taxon>
        <taxon>Actinomycetota</taxon>
        <taxon>Actinomycetes</taxon>
        <taxon>Micromonosporales</taxon>
        <taxon>Micromonosporaceae</taxon>
        <taxon>Micromonospora</taxon>
    </lineage>
</organism>
<evidence type="ECO:0000256" key="3">
    <source>
        <dbReference type="ARBA" id="ARBA00011165"/>
    </source>
</evidence>
<feature type="domain" description="Alpha-L-arabinofuranosidase C-terminal" evidence="9">
    <location>
        <begin position="291"/>
        <end position="493"/>
    </location>
</feature>
<accession>A0A1C4UYN5</accession>
<evidence type="ECO:0000256" key="5">
    <source>
        <dbReference type="ARBA" id="ARBA00022801"/>
    </source>
</evidence>
<comment type="catalytic activity">
    <reaction evidence="1">
        <text>Hydrolysis of terminal non-reducing alpha-L-arabinofuranoside residues in alpha-L-arabinosides.</text>
        <dbReference type="EC" id="3.2.1.55"/>
    </reaction>
</comment>
<evidence type="ECO:0000313" key="10">
    <source>
        <dbReference type="EMBL" id="SCE76651.1"/>
    </source>
</evidence>
<evidence type="ECO:0000259" key="9">
    <source>
        <dbReference type="SMART" id="SM00813"/>
    </source>
</evidence>
<name>A0A1C4UYN5_MICVI</name>
<dbReference type="Proteomes" id="UP000198242">
    <property type="component" value="Chromosome I"/>
</dbReference>
<dbReference type="Pfam" id="PF22848">
    <property type="entry name" value="ASD1_dom"/>
    <property type="match status" value="1"/>
</dbReference>
<dbReference type="RefSeq" id="WP_089005130.1">
    <property type="nucleotide sequence ID" value="NZ_LT607411.1"/>
</dbReference>
<gene>
    <name evidence="10" type="ORF">GA0074695_0935</name>
</gene>
<keyword evidence="7" id="KW-0326">Glycosidase</keyword>
<feature type="region of interest" description="Disordered" evidence="8">
    <location>
        <begin position="452"/>
        <end position="478"/>
    </location>
</feature>
<dbReference type="GO" id="GO:0000272">
    <property type="term" value="P:polysaccharide catabolic process"/>
    <property type="evidence" value="ECO:0007669"/>
    <property type="project" value="TreeGrafter"/>
</dbReference>
<evidence type="ECO:0000256" key="8">
    <source>
        <dbReference type="SAM" id="MobiDB-lite"/>
    </source>
</evidence>
<dbReference type="InterPro" id="IPR017853">
    <property type="entry name" value="GH"/>
</dbReference>
<dbReference type="Pfam" id="PF06964">
    <property type="entry name" value="Alpha-L-AF_C"/>
    <property type="match status" value="1"/>
</dbReference>
<evidence type="ECO:0000256" key="7">
    <source>
        <dbReference type="ARBA" id="ARBA00023295"/>
    </source>
</evidence>
<reference evidence="11" key="1">
    <citation type="submission" date="2016-06" db="EMBL/GenBank/DDBJ databases">
        <authorList>
            <person name="Varghese N."/>
            <person name="Submissions Spin"/>
        </authorList>
    </citation>
    <scope>NUCLEOTIDE SEQUENCE [LARGE SCALE GENOMIC DNA]</scope>
    <source>
        <strain evidence="11">DSM 43909</strain>
    </source>
</reference>
<evidence type="ECO:0000256" key="6">
    <source>
        <dbReference type="ARBA" id="ARBA00023277"/>
    </source>
</evidence>
<evidence type="ECO:0000256" key="2">
    <source>
        <dbReference type="ARBA" id="ARBA00007186"/>
    </source>
</evidence>
<keyword evidence="6" id="KW-0119">Carbohydrate metabolism</keyword>
<evidence type="ECO:0000313" key="11">
    <source>
        <dbReference type="Proteomes" id="UP000198242"/>
    </source>
</evidence>
<proteinExistence type="inferred from homology"/>
<dbReference type="GO" id="GO:0046373">
    <property type="term" value="P:L-arabinose metabolic process"/>
    <property type="evidence" value="ECO:0007669"/>
    <property type="project" value="InterPro"/>
</dbReference>
<keyword evidence="5" id="KW-0378">Hydrolase</keyword>
<dbReference type="EMBL" id="LT607411">
    <property type="protein sequence ID" value="SCE76651.1"/>
    <property type="molecule type" value="Genomic_DNA"/>
</dbReference>
<dbReference type="PANTHER" id="PTHR43576:SF3">
    <property type="entry name" value="ALPHA-L-ARABINOFURANOSIDASE C"/>
    <property type="match status" value="1"/>
</dbReference>
<dbReference type="AlphaFoldDB" id="A0A1C4UYN5"/>
<dbReference type="SUPFAM" id="SSF51445">
    <property type="entry name" value="(Trans)glycosidases"/>
    <property type="match status" value="1"/>
</dbReference>
<dbReference type="InterPro" id="IPR013780">
    <property type="entry name" value="Glyco_hydro_b"/>
</dbReference>
<dbReference type="Gene3D" id="2.60.40.1180">
    <property type="entry name" value="Golgi alpha-mannosidase II"/>
    <property type="match status" value="1"/>
</dbReference>
<dbReference type="SUPFAM" id="SSF51011">
    <property type="entry name" value="Glycosyl hydrolase domain"/>
    <property type="match status" value="1"/>
</dbReference>
<dbReference type="InterPro" id="IPR055235">
    <property type="entry name" value="ASD1_cat"/>
</dbReference>
<comment type="subunit">
    <text evidence="3">Homohexamer; trimer of dimers.</text>
</comment>
<feature type="region of interest" description="Disordered" evidence="8">
    <location>
        <begin position="507"/>
        <end position="541"/>
    </location>
</feature>
<protein>
    <recommendedName>
        <fullName evidence="4">non-reducing end alpha-L-arabinofuranosidase</fullName>
        <ecNumber evidence="4">3.2.1.55</ecNumber>
    </recommendedName>
</protein>
<dbReference type="GO" id="GO:0046556">
    <property type="term" value="F:alpha-L-arabinofuranosidase activity"/>
    <property type="evidence" value="ECO:0007669"/>
    <property type="project" value="UniProtKB-EC"/>
</dbReference>
<dbReference type="SMART" id="SM00813">
    <property type="entry name" value="Alpha-L-AF_C"/>
    <property type="match status" value="1"/>
</dbReference>
<evidence type="ECO:0000256" key="4">
    <source>
        <dbReference type="ARBA" id="ARBA00012670"/>
    </source>
</evidence>
<sequence>MRNAQLTIDPAFTIGAADRRLFGSFVEHMGRCVYGGVYEPGHATADAAGFRRDVLELTRELGVSVVRYPGGNFVSGYRWEDGVGPVGDRPRRLDLAWKTIETNAFGLGEFMAWAAAAGVEPMMAVNLGTRGVQEACDLLEYANHPGGTQLSDLRRKHGAEEPYGVRLWCLGNELDGPWQVGHKTADEYGRLAAETARAMKMIDPSISLVACGSSNRGMPTFASWEATVLTHTYEHVDYISAHTYYDPSDGDRASLLAAAVDMDNFIREVVATADHVAAKQRQKRKLKISFDEWNVWYQSRLQADLDRRGWAEAPALIEDDFTAVDAVVVGDLLITLLRHADRVGVACQAQLANVIAPIRTRTGGPAWRQSIFHPFALTARYARGTVLRTEPVSPTYPTRKYGDVPVLDTVAVRDEETGELAVFAVNRGPDDLSLDLDLRGLPGLRARAHHTLAAGADPAATNTEAEPERVTPRRLPTPTLDGGRCSVALPACSWNLLRFSAHNLASAPRGGTPDRMKGAAHDSASAPQGGTPDRMKGAAQP</sequence>
<dbReference type="PANTHER" id="PTHR43576">
    <property type="entry name" value="ALPHA-L-ARABINOFURANOSIDASE C-RELATED"/>
    <property type="match status" value="1"/>
</dbReference>
<dbReference type="OrthoDB" id="9758333at2"/>
<comment type="similarity">
    <text evidence="2">Belongs to the glycosyl hydrolase 51 family.</text>
</comment>
<dbReference type="InterPro" id="IPR010720">
    <property type="entry name" value="Alpha-L-AF_C"/>
</dbReference>
<keyword evidence="11" id="KW-1185">Reference proteome</keyword>
<dbReference type="EC" id="3.2.1.55" evidence="4"/>
<dbReference type="Gene3D" id="3.20.20.80">
    <property type="entry name" value="Glycosidases"/>
    <property type="match status" value="1"/>
</dbReference>
<evidence type="ECO:0000256" key="1">
    <source>
        <dbReference type="ARBA" id="ARBA00001462"/>
    </source>
</evidence>